<evidence type="ECO:0000256" key="1">
    <source>
        <dbReference type="ARBA" id="ARBA00022679"/>
    </source>
</evidence>
<reference evidence="6 7" key="1">
    <citation type="journal article" date="2018" name="Syst. Appl. Microbiol.">
        <title>Corynebacterium heidelbergense sp. nov., isolated from the preen glands of Egyptian geese (Alopochen aegyptiacus).</title>
        <authorList>
            <person name="Braun M.S."/>
            <person name="Wang E."/>
            <person name="Zimmermann S."/>
            <person name="Wink M."/>
        </authorList>
    </citation>
    <scope>NUCLEOTIDE SEQUENCE [LARGE SCALE GENOMIC DNA]</scope>
    <source>
        <strain evidence="6 7">DSM 104638</strain>
    </source>
</reference>
<evidence type="ECO:0000313" key="7">
    <source>
        <dbReference type="Proteomes" id="UP000251047"/>
    </source>
</evidence>
<dbReference type="OrthoDB" id="8210607at2"/>
<dbReference type="GO" id="GO:0009366">
    <property type="term" value="C:enterobactin synthetase complex"/>
    <property type="evidence" value="ECO:0007669"/>
    <property type="project" value="InterPro"/>
</dbReference>
<feature type="binding site" evidence="2">
    <location>
        <position position="183"/>
    </location>
    <ligand>
        <name>CoA</name>
        <dbReference type="ChEBI" id="CHEBI:57287"/>
    </ligand>
</feature>
<keyword evidence="3" id="KW-0479">Metal-binding</keyword>
<dbReference type="Pfam" id="PF01648">
    <property type="entry name" value="ACPS"/>
    <property type="match status" value="1"/>
</dbReference>
<keyword evidence="3" id="KW-0460">Magnesium</keyword>
<dbReference type="InterPro" id="IPR041354">
    <property type="entry name" value="4PPT_N"/>
</dbReference>
<sequence length="242" mass="26685">MSQRTVELPHAAALTPRGELEDPVVVADMLPTGTRIVELHVPPTAPTLEKYELLDDEERALVATAVDRRKADFGDSRWCAHQAMSSFGPDLPILRGRRGMPLFPDAITGSLTHTDGYRAALVGSSTRWASLGIDAEPATALPDGVLEAIARPAELRRLRRLQRGEMGELMGKVLFSAKESTYKAWFPLTHRFLDFDEADIDIRADGTFTAHLLAQPQPVPFIEGRWIISGGFIATVTAVRRY</sequence>
<accession>A0A364V827</accession>
<dbReference type="GO" id="GO:0008897">
    <property type="term" value="F:holo-[acyl-carrier-protein] synthase activity"/>
    <property type="evidence" value="ECO:0007669"/>
    <property type="project" value="InterPro"/>
</dbReference>
<dbReference type="SUPFAM" id="SSF56214">
    <property type="entry name" value="4'-phosphopantetheinyl transferase"/>
    <property type="match status" value="1"/>
</dbReference>
<protein>
    <submittedName>
        <fullName evidence="6">4'-phosphopantetheinyl transferase</fullName>
    </submittedName>
</protein>
<evidence type="ECO:0000259" key="5">
    <source>
        <dbReference type="Pfam" id="PF17837"/>
    </source>
</evidence>
<feature type="binding site" evidence="2">
    <location>
        <position position="179"/>
    </location>
    <ligand>
        <name>CoA</name>
        <dbReference type="ChEBI" id="CHEBI:57287"/>
    </ligand>
</feature>
<dbReference type="EMBL" id="PHQP01000130">
    <property type="protein sequence ID" value="RAV32802.1"/>
    <property type="molecule type" value="Genomic_DNA"/>
</dbReference>
<gene>
    <name evidence="6" type="ORF">CWC39_10195</name>
</gene>
<dbReference type="PRINTS" id="PR01399">
    <property type="entry name" value="ENTSNTHTASED"/>
</dbReference>
<dbReference type="PANTHER" id="PTHR38096:SF1">
    <property type="entry name" value="ENTEROBACTIN SYNTHASE COMPONENT D"/>
    <property type="match status" value="1"/>
</dbReference>
<comment type="cofactor">
    <cofactor evidence="3">
        <name>Mg(2+)</name>
        <dbReference type="ChEBI" id="CHEBI:18420"/>
    </cofactor>
</comment>
<dbReference type="Proteomes" id="UP000251047">
    <property type="component" value="Unassembled WGS sequence"/>
</dbReference>
<dbReference type="Pfam" id="PF17837">
    <property type="entry name" value="4PPT_N"/>
    <property type="match status" value="1"/>
</dbReference>
<organism evidence="6 7">
    <name type="scientific">Corynebacterium heidelbergense</name>
    <dbReference type="NCBI Taxonomy" id="2055947"/>
    <lineage>
        <taxon>Bacteria</taxon>
        <taxon>Bacillati</taxon>
        <taxon>Actinomycetota</taxon>
        <taxon>Actinomycetes</taxon>
        <taxon>Mycobacteriales</taxon>
        <taxon>Corynebacteriaceae</taxon>
        <taxon>Corynebacterium</taxon>
    </lineage>
</organism>
<dbReference type="InterPro" id="IPR003542">
    <property type="entry name" value="Enbac_synth_compD-like"/>
</dbReference>
<proteinExistence type="predicted"/>
<feature type="binding site" evidence="3">
    <location>
        <position position="135"/>
    </location>
    <ligand>
        <name>Mg(2+)</name>
        <dbReference type="ChEBI" id="CHEBI:18420"/>
    </ligand>
</feature>
<name>A0A364V827_9CORY</name>
<dbReference type="InterPro" id="IPR008278">
    <property type="entry name" value="4-PPantetheinyl_Trfase_dom"/>
</dbReference>
<dbReference type="GO" id="GO:0009239">
    <property type="term" value="P:enterobactin biosynthetic process"/>
    <property type="evidence" value="ECO:0007669"/>
    <property type="project" value="InterPro"/>
</dbReference>
<feature type="binding site" evidence="2">
    <location>
        <begin position="112"/>
        <end position="113"/>
    </location>
    <ligand>
        <name>CoA</name>
        <dbReference type="ChEBI" id="CHEBI:57287"/>
    </ligand>
</feature>
<dbReference type="PANTHER" id="PTHR38096">
    <property type="entry name" value="ENTEROBACTIN SYNTHASE COMPONENT D"/>
    <property type="match status" value="1"/>
</dbReference>
<feature type="binding site" evidence="2">
    <location>
        <position position="193"/>
    </location>
    <ligand>
        <name>CoA</name>
        <dbReference type="ChEBI" id="CHEBI:57287"/>
    </ligand>
</feature>
<dbReference type="AlphaFoldDB" id="A0A364V827"/>
<evidence type="ECO:0000256" key="2">
    <source>
        <dbReference type="PIRSR" id="PIRSR603542-1"/>
    </source>
</evidence>
<feature type="binding site" evidence="2">
    <location>
        <position position="77"/>
    </location>
    <ligand>
        <name>CoA</name>
        <dbReference type="ChEBI" id="CHEBI:57287"/>
    </ligand>
</feature>
<feature type="domain" description="4'-phosphopantetheinyl transferase N-terminal" evidence="5">
    <location>
        <begin position="57"/>
        <end position="122"/>
    </location>
</feature>
<evidence type="ECO:0000313" key="6">
    <source>
        <dbReference type="EMBL" id="RAV32802.1"/>
    </source>
</evidence>
<dbReference type="GO" id="GO:0000287">
    <property type="term" value="F:magnesium ion binding"/>
    <property type="evidence" value="ECO:0007669"/>
    <property type="project" value="InterPro"/>
</dbReference>
<comment type="caution">
    <text evidence="6">The sequence shown here is derived from an EMBL/GenBank/DDBJ whole genome shotgun (WGS) entry which is preliminary data.</text>
</comment>
<feature type="binding site" evidence="2">
    <location>
        <position position="134"/>
    </location>
    <ligand>
        <name>CoA</name>
        <dbReference type="ChEBI" id="CHEBI:57287"/>
    </ligand>
</feature>
<feature type="binding site" evidence="2">
    <location>
        <position position="69"/>
    </location>
    <ligand>
        <name>CoA</name>
        <dbReference type="ChEBI" id="CHEBI:57287"/>
    </ligand>
</feature>
<evidence type="ECO:0000256" key="3">
    <source>
        <dbReference type="PIRSR" id="PIRSR603542-2"/>
    </source>
</evidence>
<feature type="binding site" evidence="3">
    <location>
        <position position="136"/>
    </location>
    <ligand>
        <name>Mg(2+)</name>
        <dbReference type="ChEBI" id="CHEBI:18420"/>
    </ligand>
</feature>
<feature type="binding site" evidence="3">
    <location>
        <position position="134"/>
    </location>
    <ligand>
        <name>Mg(2+)</name>
        <dbReference type="ChEBI" id="CHEBI:18420"/>
    </ligand>
</feature>
<dbReference type="InterPro" id="IPR037143">
    <property type="entry name" value="4-PPantetheinyl_Trfase_dom_sf"/>
</dbReference>
<feature type="domain" description="4'-phosphopantetheinyl transferase" evidence="4">
    <location>
        <begin position="130"/>
        <end position="222"/>
    </location>
</feature>
<dbReference type="GO" id="GO:0005886">
    <property type="term" value="C:plasma membrane"/>
    <property type="evidence" value="ECO:0007669"/>
    <property type="project" value="TreeGrafter"/>
</dbReference>
<evidence type="ECO:0000259" key="4">
    <source>
        <dbReference type="Pfam" id="PF01648"/>
    </source>
</evidence>
<keyword evidence="1 6" id="KW-0808">Transferase</keyword>